<dbReference type="OrthoDB" id="9805416at2"/>
<dbReference type="InterPro" id="IPR050223">
    <property type="entry name" value="D-isomer_2-hydroxyacid_DH"/>
</dbReference>
<dbReference type="SUPFAM" id="SSF51735">
    <property type="entry name" value="NAD(P)-binding Rossmann-fold domains"/>
    <property type="match status" value="1"/>
</dbReference>
<dbReference type="STRING" id="1548208.AXK12_04385"/>
<reference evidence="4 5" key="1">
    <citation type="submission" date="2016-02" db="EMBL/GenBank/DDBJ databases">
        <authorList>
            <person name="Wen L."/>
            <person name="He K."/>
            <person name="Yang H."/>
        </authorList>
    </citation>
    <scope>NUCLEOTIDE SEQUENCE [LARGE SCALE GENOMIC DNA]</scope>
    <source>
        <strain evidence="4 5">CV41</strain>
    </source>
</reference>
<dbReference type="PROSITE" id="PS00671">
    <property type="entry name" value="D_2_HYDROXYACID_DH_3"/>
    <property type="match status" value="1"/>
</dbReference>
<dbReference type="InterPro" id="IPR029753">
    <property type="entry name" value="D-isomer_DH_CS"/>
</dbReference>
<keyword evidence="1" id="KW-0560">Oxidoreductase</keyword>
<dbReference type="EMBL" id="LSZP01000032">
    <property type="protein sequence ID" value="KXU36064.1"/>
    <property type="molecule type" value="Genomic_DNA"/>
</dbReference>
<dbReference type="GO" id="GO:0030267">
    <property type="term" value="F:glyoxylate reductase (NADPH) activity"/>
    <property type="evidence" value="ECO:0007669"/>
    <property type="project" value="TreeGrafter"/>
</dbReference>
<dbReference type="AlphaFoldDB" id="A0A139SNK8"/>
<evidence type="ECO:0000313" key="4">
    <source>
        <dbReference type="EMBL" id="KXU36064.1"/>
    </source>
</evidence>
<dbReference type="SUPFAM" id="SSF52283">
    <property type="entry name" value="Formate/glycerate dehydrogenase catalytic domain-like"/>
    <property type="match status" value="1"/>
</dbReference>
<dbReference type="GO" id="GO:0005829">
    <property type="term" value="C:cytosol"/>
    <property type="evidence" value="ECO:0007669"/>
    <property type="project" value="TreeGrafter"/>
</dbReference>
<gene>
    <name evidence="4" type="ORF">AXK12_04385</name>
</gene>
<feature type="domain" description="D-isomer specific 2-hydroxyacid dehydrogenase NAD-binding" evidence="3">
    <location>
        <begin position="144"/>
        <end position="295"/>
    </location>
</feature>
<dbReference type="Pfam" id="PF02826">
    <property type="entry name" value="2-Hacid_dh_C"/>
    <property type="match status" value="1"/>
</dbReference>
<dbReference type="CDD" id="cd12167">
    <property type="entry name" value="2-Hacid_dh_8"/>
    <property type="match status" value="1"/>
</dbReference>
<sequence length="335" mass="36933">MTAKPPAVLLLAPYSLNLAYGGPVLDRLRATVDLRAIITPGDTWREHRAALAEAQVLFSSWGMPVLDTELLDALPQLRAIFYAAGSVRSFVTDAMWARGIRLSAASAQNAIPVAEYATAALILGLKHFWHYPRGLYAAHSTHLEKPPAPTPYRSTIGLISYGKIARLVRQRLRTYDVSVAIYDPFLSAEEAQRESVRKVDTLDELFATADALSLHTPLLPETEGMLQARHFEAMRPGAFFLNTARGALIDEPAMIEVFRRRTDLTAVLDVTYPEPPAPASPLFTLPNIILTPHLAGSVGPECQRMGDAMIDEFLRYRAEAPLHWELNAAQAELLA</sequence>
<dbReference type="PANTHER" id="PTHR10996:SF178">
    <property type="entry name" value="2-HYDROXYACID DEHYDROGENASE YGL185C-RELATED"/>
    <property type="match status" value="1"/>
</dbReference>
<dbReference type="Proteomes" id="UP000071392">
    <property type="component" value="Unassembled WGS sequence"/>
</dbReference>
<dbReference type="GO" id="GO:0051287">
    <property type="term" value="F:NAD binding"/>
    <property type="evidence" value="ECO:0007669"/>
    <property type="project" value="InterPro"/>
</dbReference>
<organism evidence="4 5">
    <name type="scientific">Cephaloticoccus capnophilus</name>
    <dbReference type="NCBI Taxonomy" id="1548208"/>
    <lineage>
        <taxon>Bacteria</taxon>
        <taxon>Pseudomonadati</taxon>
        <taxon>Verrucomicrobiota</taxon>
        <taxon>Opitutia</taxon>
        <taxon>Opitutales</taxon>
        <taxon>Opitutaceae</taxon>
        <taxon>Cephaloticoccus</taxon>
    </lineage>
</organism>
<dbReference type="Gene3D" id="3.40.50.720">
    <property type="entry name" value="NAD(P)-binding Rossmann-like Domain"/>
    <property type="match status" value="2"/>
</dbReference>
<evidence type="ECO:0000259" key="3">
    <source>
        <dbReference type="Pfam" id="PF02826"/>
    </source>
</evidence>
<comment type="caution">
    <text evidence="4">The sequence shown here is derived from an EMBL/GenBank/DDBJ whole genome shotgun (WGS) entry which is preliminary data.</text>
</comment>
<name>A0A139SNK8_9BACT</name>
<dbReference type="GO" id="GO:0016618">
    <property type="term" value="F:hydroxypyruvate reductase [NAD(P)H] activity"/>
    <property type="evidence" value="ECO:0007669"/>
    <property type="project" value="TreeGrafter"/>
</dbReference>
<accession>A0A139SNK8</accession>
<protein>
    <recommendedName>
        <fullName evidence="3">D-isomer specific 2-hydroxyacid dehydrogenase NAD-binding domain-containing protein</fullName>
    </recommendedName>
</protein>
<keyword evidence="5" id="KW-1185">Reference proteome</keyword>
<evidence type="ECO:0000256" key="1">
    <source>
        <dbReference type="ARBA" id="ARBA00023002"/>
    </source>
</evidence>
<keyword evidence="2" id="KW-0520">NAD</keyword>
<dbReference type="RefSeq" id="WP_068711602.1">
    <property type="nucleotide sequence ID" value="NZ_LSZP01000032.1"/>
</dbReference>
<dbReference type="InterPro" id="IPR036291">
    <property type="entry name" value="NAD(P)-bd_dom_sf"/>
</dbReference>
<dbReference type="PANTHER" id="PTHR10996">
    <property type="entry name" value="2-HYDROXYACID DEHYDROGENASE-RELATED"/>
    <property type="match status" value="1"/>
</dbReference>
<dbReference type="InterPro" id="IPR006140">
    <property type="entry name" value="D-isomer_DH_NAD-bd"/>
</dbReference>
<evidence type="ECO:0000256" key="2">
    <source>
        <dbReference type="ARBA" id="ARBA00023027"/>
    </source>
</evidence>
<proteinExistence type="predicted"/>
<evidence type="ECO:0000313" key="5">
    <source>
        <dbReference type="Proteomes" id="UP000071392"/>
    </source>
</evidence>